<dbReference type="FunCoup" id="B9RI65">
    <property type="interactions" value="66"/>
</dbReference>
<keyword evidence="26" id="KW-1185">Reference proteome</keyword>
<evidence type="ECO:0000256" key="20">
    <source>
        <dbReference type="SAM" id="Phobius"/>
    </source>
</evidence>
<evidence type="ECO:0000256" key="3">
    <source>
        <dbReference type="ARBA" id="ARBA00022536"/>
    </source>
</evidence>
<accession>B9RI65</accession>
<dbReference type="Gene3D" id="1.10.510.10">
    <property type="entry name" value="Transferase(Phosphotransferase) domain 1"/>
    <property type="match status" value="1"/>
</dbReference>
<comment type="similarity">
    <text evidence="18">Belongs to the protein kinase superfamily. Ser/Thr protein kinase family.</text>
</comment>
<evidence type="ECO:0000256" key="6">
    <source>
        <dbReference type="ARBA" id="ARBA00022729"/>
    </source>
</evidence>
<dbReference type="Gene3D" id="3.30.200.20">
    <property type="entry name" value="Phosphorylase Kinase, domain 1"/>
    <property type="match status" value="1"/>
</dbReference>
<dbReference type="PANTHER" id="PTHR47976:SF15">
    <property type="entry name" value="G-TYPE LECTIN S-RECEPTOR-LIKE SERINE_THREONINE-PROTEIN KINASE RLK1"/>
    <property type="match status" value="1"/>
</dbReference>
<dbReference type="SUPFAM" id="SSF51110">
    <property type="entry name" value="alpha-D-mannose-specific plant lectins"/>
    <property type="match status" value="1"/>
</dbReference>
<gene>
    <name evidence="25" type="ORF">RCOM_1576600</name>
</gene>
<dbReference type="Proteomes" id="UP000008311">
    <property type="component" value="Unassembled WGS sequence"/>
</dbReference>
<dbReference type="GO" id="GO:0016020">
    <property type="term" value="C:membrane"/>
    <property type="evidence" value="ECO:0007669"/>
    <property type="project" value="UniProtKB-SubCell"/>
</dbReference>
<evidence type="ECO:0000256" key="13">
    <source>
        <dbReference type="ARBA" id="ARBA00023157"/>
    </source>
</evidence>
<dbReference type="SMART" id="SM00108">
    <property type="entry name" value="B_lectin"/>
    <property type="match status" value="1"/>
</dbReference>
<comment type="subcellular location">
    <subcellularLocation>
        <location evidence="1">Membrane</location>
        <topology evidence="1">Single-pass type I membrane protein</topology>
    </subcellularLocation>
</comment>
<organism evidence="25 26">
    <name type="scientific">Ricinus communis</name>
    <name type="common">Castor bean</name>
    <dbReference type="NCBI Taxonomy" id="3988"/>
    <lineage>
        <taxon>Eukaryota</taxon>
        <taxon>Viridiplantae</taxon>
        <taxon>Streptophyta</taxon>
        <taxon>Embryophyta</taxon>
        <taxon>Tracheophyta</taxon>
        <taxon>Spermatophyta</taxon>
        <taxon>Magnoliopsida</taxon>
        <taxon>eudicotyledons</taxon>
        <taxon>Gunneridae</taxon>
        <taxon>Pentapetalae</taxon>
        <taxon>rosids</taxon>
        <taxon>fabids</taxon>
        <taxon>Malpighiales</taxon>
        <taxon>Euphorbiaceae</taxon>
        <taxon>Acalyphoideae</taxon>
        <taxon>Acalypheae</taxon>
        <taxon>Ricinus</taxon>
    </lineage>
</organism>
<keyword evidence="4 18" id="KW-0808">Transferase</keyword>
<keyword evidence="11 20" id="KW-1133">Transmembrane helix</keyword>
<feature type="signal peptide" evidence="21">
    <location>
        <begin position="1"/>
        <end position="23"/>
    </location>
</feature>
<sequence length="800" mass="89632">MASPLSRPLLLILLCCLPCLLLAQNGDTIIVGDFLAAADPAESWLSPSGDFAFGFRQLENKNLYLLAICYNKISDKTIVWYANGDDPAPTGSKVELTADRGLVLTSPQGKEIWKSGINIGDAARGMMNDTGNFRIVNTGGEKLWQTFDDPKDTLLPGQALERGGKILSSRLRETNFSRGRFQFRLIPDGNGVLNANNLRTGDAYDAYYWTNTVDANLSNAGLRIVFNESGYLYTLRASNKRELITPERVVPTTEYYHRVTLNFDGVLTQYSHPKNSTDNGNWSIIFSAPENICFLITDIGTGPCGFNSVCQLNADQRAICRCPPRFSSVDPGDDYAGCKPDFSTQFCEDAPSTSPEDYDFLELTNTDWPTSDYERYDSYNIEECQKACIQDCFCNVVVFRGSCWKKKLPLSNGRQSEKVNGRAFIKVRKDDYMGRGLPPRPFPNAKEDQDSLVLVISVLLGSSVFINFILIGLVTFCFLFFYHKKSTGIPQGEKSNLRCFSYKELVEATKGFKEELGRGSFGIVYKGLIEMGTTVPVAVKKLDRVVEYGEKEYKAEVKAIGQTHHKNLVQLLGFCDEGQQKLLVYELLSNGTLANFLFGDTKLSWKQRTQIAFGIARGLVYLHEECNTQIIHCDIKPQNILVDEYYDAKISDFGLAKLLLLDQSQTFTTIRGTKGYVAPEWFRNVPITVKVDAYSFGVLLLEIICSRRSVDTEISGERAILTDWAYDCYMEGRIDDLVENDEEALSDLKKVERFLMVAIWCIQEDPTLRPTMKTVILMLEGIIQVAVPPCPCPCPFSVVS</sequence>
<evidence type="ECO:0000256" key="19">
    <source>
        <dbReference type="PROSITE-ProRule" id="PRU10141"/>
    </source>
</evidence>
<dbReference type="EC" id="2.7.11.1" evidence="18"/>
<proteinExistence type="inferred from homology"/>
<dbReference type="FunFam" id="2.90.10.30:FF:000001">
    <property type="entry name" value="Serine/threonine-protein kinase"/>
    <property type="match status" value="1"/>
</dbReference>
<comment type="catalytic activity">
    <reaction evidence="17 18">
        <text>L-seryl-[protein] + ATP = O-phospho-L-seryl-[protein] + ADP + H(+)</text>
        <dbReference type="Rhea" id="RHEA:17989"/>
        <dbReference type="Rhea" id="RHEA-COMP:9863"/>
        <dbReference type="Rhea" id="RHEA-COMP:11604"/>
        <dbReference type="ChEBI" id="CHEBI:15378"/>
        <dbReference type="ChEBI" id="CHEBI:29999"/>
        <dbReference type="ChEBI" id="CHEBI:30616"/>
        <dbReference type="ChEBI" id="CHEBI:83421"/>
        <dbReference type="ChEBI" id="CHEBI:456216"/>
        <dbReference type="EC" id="2.7.11.1"/>
    </reaction>
</comment>
<dbReference type="CDD" id="cd14066">
    <property type="entry name" value="STKc_IRAK"/>
    <property type="match status" value="1"/>
</dbReference>
<dbReference type="GO" id="GO:0004672">
    <property type="term" value="F:protein kinase activity"/>
    <property type="evidence" value="ECO:0000318"/>
    <property type="project" value="GO_Central"/>
</dbReference>
<dbReference type="GO" id="GO:0106310">
    <property type="term" value="F:protein serine kinase activity"/>
    <property type="evidence" value="ECO:0007669"/>
    <property type="project" value="RHEA"/>
</dbReference>
<evidence type="ECO:0000313" key="26">
    <source>
        <dbReference type="Proteomes" id="UP000008311"/>
    </source>
</evidence>
<dbReference type="OrthoDB" id="1930390at2759"/>
<keyword evidence="9 18" id="KW-0418">Kinase</keyword>
<dbReference type="PROSITE" id="PS50927">
    <property type="entry name" value="BULB_LECTIN"/>
    <property type="match status" value="1"/>
</dbReference>
<feature type="domain" description="Bulb-type lectin" evidence="23">
    <location>
        <begin position="20"/>
        <end position="148"/>
    </location>
</feature>
<keyword evidence="10 18" id="KW-0067">ATP-binding</keyword>
<evidence type="ECO:0000259" key="23">
    <source>
        <dbReference type="PROSITE" id="PS50927"/>
    </source>
</evidence>
<dbReference type="FunFam" id="2.90.10.10:FF:000013">
    <property type="entry name" value="G-type lectin S-receptor-like serine/threonine-protein kinase LECRK1"/>
    <property type="match status" value="1"/>
</dbReference>
<keyword evidence="12 20" id="KW-0472">Membrane</keyword>
<keyword evidence="3" id="KW-0245">EGF-like domain</keyword>
<evidence type="ECO:0000256" key="17">
    <source>
        <dbReference type="ARBA" id="ARBA00048679"/>
    </source>
</evidence>
<evidence type="ECO:0000256" key="7">
    <source>
        <dbReference type="ARBA" id="ARBA00022734"/>
    </source>
</evidence>
<dbReference type="GO" id="GO:0030246">
    <property type="term" value="F:carbohydrate binding"/>
    <property type="evidence" value="ECO:0007669"/>
    <property type="project" value="UniProtKB-KW"/>
</dbReference>
<evidence type="ECO:0000256" key="12">
    <source>
        <dbReference type="ARBA" id="ARBA00023136"/>
    </source>
</evidence>
<dbReference type="InterPro" id="IPR000719">
    <property type="entry name" value="Prot_kinase_dom"/>
</dbReference>
<evidence type="ECO:0000256" key="8">
    <source>
        <dbReference type="ARBA" id="ARBA00022741"/>
    </source>
</evidence>
<dbReference type="OMA" id="KEMANTD"/>
<evidence type="ECO:0000256" key="2">
    <source>
        <dbReference type="ARBA" id="ARBA00022527"/>
    </source>
</evidence>
<evidence type="ECO:0000313" key="25">
    <source>
        <dbReference type="EMBL" id="EEF48837.1"/>
    </source>
</evidence>
<dbReference type="PROSITE" id="PS50011">
    <property type="entry name" value="PROTEIN_KINASE_DOM"/>
    <property type="match status" value="1"/>
</dbReference>
<evidence type="ECO:0000256" key="5">
    <source>
        <dbReference type="ARBA" id="ARBA00022692"/>
    </source>
</evidence>
<keyword evidence="2 18" id="KW-0723">Serine/threonine-protein kinase</keyword>
<evidence type="ECO:0000256" key="4">
    <source>
        <dbReference type="ARBA" id="ARBA00022679"/>
    </source>
</evidence>
<dbReference type="GO" id="GO:0005524">
    <property type="term" value="F:ATP binding"/>
    <property type="evidence" value="ECO:0007669"/>
    <property type="project" value="UniProtKB-UniRule"/>
</dbReference>
<dbReference type="InterPro" id="IPR017441">
    <property type="entry name" value="Protein_kinase_ATP_BS"/>
</dbReference>
<keyword evidence="13" id="KW-1015">Disulfide bond</keyword>
<keyword evidence="15" id="KW-0325">Glycoprotein</keyword>
<evidence type="ECO:0000256" key="14">
    <source>
        <dbReference type="ARBA" id="ARBA00023170"/>
    </source>
</evidence>
<evidence type="ECO:0000256" key="21">
    <source>
        <dbReference type="SAM" id="SignalP"/>
    </source>
</evidence>
<comment type="catalytic activity">
    <reaction evidence="16 18">
        <text>L-threonyl-[protein] + ATP = O-phospho-L-threonyl-[protein] + ADP + H(+)</text>
        <dbReference type="Rhea" id="RHEA:46608"/>
        <dbReference type="Rhea" id="RHEA-COMP:11060"/>
        <dbReference type="Rhea" id="RHEA-COMP:11605"/>
        <dbReference type="ChEBI" id="CHEBI:15378"/>
        <dbReference type="ChEBI" id="CHEBI:30013"/>
        <dbReference type="ChEBI" id="CHEBI:30616"/>
        <dbReference type="ChEBI" id="CHEBI:61977"/>
        <dbReference type="ChEBI" id="CHEBI:456216"/>
        <dbReference type="EC" id="2.7.11.1"/>
    </reaction>
</comment>
<keyword evidence="8 18" id="KW-0547">Nucleotide-binding</keyword>
<evidence type="ECO:0000256" key="11">
    <source>
        <dbReference type="ARBA" id="ARBA00022989"/>
    </source>
</evidence>
<evidence type="ECO:0000256" key="16">
    <source>
        <dbReference type="ARBA" id="ARBA00047899"/>
    </source>
</evidence>
<dbReference type="InterPro" id="IPR001480">
    <property type="entry name" value="Bulb-type_lectin_dom"/>
</dbReference>
<keyword evidence="5 20" id="KW-0812">Transmembrane</keyword>
<dbReference type="PANTHER" id="PTHR47976">
    <property type="entry name" value="G-TYPE LECTIN S-RECEPTOR-LIKE SERINE/THREONINE-PROTEIN KINASE SD2-5"/>
    <property type="match status" value="1"/>
</dbReference>
<evidence type="ECO:0000256" key="9">
    <source>
        <dbReference type="ARBA" id="ARBA00022777"/>
    </source>
</evidence>
<dbReference type="Gene3D" id="2.90.10.10">
    <property type="entry name" value="Bulb-type lectin domain"/>
    <property type="match status" value="2"/>
</dbReference>
<protein>
    <recommendedName>
        <fullName evidence="18">Receptor-like serine/threonine-protein kinase</fullName>
        <ecNumber evidence="18">2.7.11.1</ecNumber>
    </recommendedName>
</protein>
<evidence type="ECO:0000256" key="15">
    <source>
        <dbReference type="ARBA" id="ARBA00023180"/>
    </source>
</evidence>
<feature type="domain" description="Apple" evidence="24">
    <location>
        <begin position="347"/>
        <end position="429"/>
    </location>
</feature>
<dbReference type="InterPro" id="IPR003609">
    <property type="entry name" value="Pan_app"/>
</dbReference>
<evidence type="ECO:0000259" key="24">
    <source>
        <dbReference type="PROSITE" id="PS50948"/>
    </source>
</evidence>
<dbReference type="InterPro" id="IPR008271">
    <property type="entry name" value="Ser/Thr_kinase_AS"/>
</dbReference>
<dbReference type="STRING" id="3988.B9RI65"/>
<name>B9RI65_RICCO</name>
<dbReference type="Pfam" id="PF01453">
    <property type="entry name" value="B_lectin"/>
    <property type="match status" value="1"/>
</dbReference>
<dbReference type="PROSITE" id="PS50948">
    <property type="entry name" value="PAN"/>
    <property type="match status" value="1"/>
</dbReference>
<evidence type="ECO:0000256" key="10">
    <source>
        <dbReference type="ARBA" id="ARBA00022840"/>
    </source>
</evidence>
<dbReference type="CDD" id="cd01098">
    <property type="entry name" value="PAN_AP_plant"/>
    <property type="match status" value="1"/>
</dbReference>
<keyword evidence="6 21" id="KW-0732">Signal</keyword>
<dbReference type="PROSITE" id="PS00107">
    <property type="entry name" value="PROTEIN_KINASE_ATP"/>
    <property type="match status" value="1"/>
</dbReference>
<feature type="chain" id="PRO_5002891002" description="Receptor-like serine/threonine-protein kinase" evidence="21">
    <location>
        <begin position="24"/>
        <end position="800"/>
    </location>
</feature>
<evidence type="ECO:0000259" key="22">
    <source>
        <dbReference type="PROSITE" id="PS50011"/>
    </source>
</evidence>
<dbReference type="eggNOG" id="ENOG502QQEW">
    <property type="taxonomic scope" value="Eukaryota"/>
</dbReference>
<dbReference type="InterPro" id="IPR051343">
    <property type="entry name" value="G-type_lectin_kinases/EP1-like"/>
</dbReference>
<dbReference type="InterPro" id="IPR024171">
    <property type="entry name" value="SRK-like_kinase"/>
</dbReference>
<feature type="binding site" evidence="19">
    <location>
        <position position="541"/>
    </location>
    <ligand>
        <name>ATP</name>
        <dbReference type="ChEBI" id="CHEBI:30616"/>
    </ligand>
</feature>
<keyword evidence="7" id="KW-0430">Lectin</keyword>
<dbReference type="EMBL" id="EQ973781">
    <property type="protein sequence ID" value="EEF48837.1"/>
    <property type="molecule type" value="Genomic_DNA"/>
</dbReference>
<dbReference type="KEGG" id="rcu:8272653"/>
<dbReference type="InParanoid" id="B9RI65"/>
<dbReference type="AlphaFoldDB" id="B9RI65"/>
<reference evidence="26" key="1">
    <citation type="journal article" date="2010" name="Nat. Biotechnol.">
        <title>Draft genome sequence of the oilseed species Ricinus communis.</title>
        <authorList>
            <person name="Chan A.P."/>
            <person name="Crabtree J."/>
            <person name="Zhao Q."/>
            <person name="Lorenzi H."/>
            <person name="Orvis J."/>
            <person name="Puiu D."/>
            <person name="Melake-Berhan A."/>
            <person name="Jones K.M."/>
            <person name="Redman J."/>
            <person name="Chen G."/>
            <person name="Cahoon E.B."/>
            <person name="Gedil M."/>
            <person name="Stanke M."/>
            <person name="Haas B.J."/>
            <person name="Wortman J.R."/>
            <person name="Fraser-Liggett C.M."/>
            <person name="Ravel J."/>
            <person name="Rabinowicz P.D."/>
        </authorList>
    </citation>
    <scope>NUCLEOTIDE SEQUENCE [LARGE SCALE GENOMIC DNA]</scope>
    <source>
        <strain evidence="26">cv. Hale</strain>
    </source>
</reference>
<dbReference type="SMART" id="SM00220">
    <property type="entry name" value="S_TKc"/>
    <property type="match status" value="1"/>
</dbReference>
<dbReference type="GO" id="GO:0004674">
    <property type="term" value="F:protein serine/threonine kinase activity"/>
    <property type="evidence" value="ECO:0007669"/>
    <property type="project" value="UniProtKB-KW"/>
</dbReference>
<dbReference type="InterPro" id="IPR036426">
    <property type="entry name" value="Bulb-type_lectin_dom_sf"/>
</dbReference>
<dbReference type="PROSITE" id="PS00108">
    <property type="entry name" value="PROTEIN_KINASE_ST"/>
    <property type="match status" value="1"/>
</dbReference>
<evidence type="ECO:0000256" key="18">
    <source>
        <dbReference type="PIRNR" id="PIRNR000641"/>
    </source>
</evidence>
<dbReference type="FunFam" id="1.10.510.10:FF:000237">
    <property type="entry name" value="G-type lectin S-receptor-like serine/threonine-protein kinase"/>
    <property type="match status" value="1"/>
</dbReference>
<dbReference type="SUPFAM" id="SSF56112">
    <property type="entry name" value="Protein kinase-like (PK-like)"/>
    <property type="match status" value="1"/>
</dbReference>
<keyword evidence="14" id="KW-0675">Receptor</keyword>
<feature type="domain" description="Protein kinase" evidence="22">
    <location>
        <begin position="510"/>
        <end position="783"/>
    </location>
</feature>
<dbReference type="InterPro" id="IPR011009">
    <property type="entry name" value="Kinase-like_dom_sf"/>
</dbReference>
<dbReference type="PIRSF" id="PIRSF000641">
    <property type="entry name" value="SRK"/>
    <property type="match status" value="1"/>
</dbReference>
<feature type="transmembrane region" description="Helical" evidence="20">
    <location>
        <begin position="452"/>
        <end position="482"/>
    </location>
</feature>
<evidence type="ECO:0000256" key="1">
    <source>
        <dbReference type="ARBA" id="ARBA00004479"/>
    </source>
</evidence>
<dbReference type="FunFam" id="3.30.200.20:FF:000059">
    <property type="entry name" value="S-receptor-like serine/threonine-protein kinase"/>
    <property type="match status" value="1"/>
</dbReference>
<dbReference type="Pfam" id="PF00069">
    <property type="entry name" value="Pkinase"/>
    <property type="match status" value="1"/>
</dbReference>